<organism evidence="1 2">
    <name type="scientific">Holotrichia oblita</name>
    <name type="common">Chafer beetle</name>
    <dbReference type="NCBI Taxonomy" id="644536"/>
    <lineage>
        <taxon>Eukaryota</taxon>
        <taxon>Metazoa</taxon>
        <taxon>Ecdysozoa</taxon>
        <taxon>Arthropoda</taxon>
        <taxon>Hexapoda</taxon>
        <taxon>Insecta</taxon>
        <taxon>Pterygota</taxon>
        <taxon>Neoptera</taxon>
        <taxon>Endopterygota</taxon>
        <taxon>Coleoptera</taxon>
        <taxon>Polyphaga</taxon>
        <taxon>Scarabaeiformia</taxon>
        <taxon>Scarabaeidae</taxon>
        <taxon>Melolonthinae</taxon>
        <taxon>Holotrichia</taxon>
    </lineage>
</organism>
<keyword evidence="2" id="KW-1185">Reference proteome</keyword>
<reference evidence="1" key="1">
    <citation type="submission" date="2022-04" db="EMBL/GenBank/DDBJ databases">
        <title>Chromosome-scale genome assembly of Holotrichia oblita Faldermann.</title>
        <authorList>
            <person name="Rongchong L."/>
        </authorList>
    </citation>
    <scope>NUCLEOTIDE SEQUENCE</scope>
    <source>
        <strain evidence="1">81SQS9</strain>
    </source>
</reference>
<gene>
    <name evidence="1" type="ORF">MML48_3g00005341</name>
</gene>
<accession>A0ACB9THU4</accession>
<sequence>MIVFSYLVGSNLGFDMVWIKGFLVYGCLLCVRDVQAQTEDVEEPIVTTKYGRVKGTTLTSRNGKSFLAFRGIPFAKPPIESLRFKSPREPEPWTDILDATEDGNICMQQNFLFSQEPEVEGSEDCLYINVYSPSNITKLQNPENDDFLPVMVAFHYGAFISGSSSSDVLGPQYLLDKDVILVTFNYRLGIFGFLSTYDDAAPGNWGFKDQVAALKWVQNNIEKFGGDPQKVTIFGASAGAGSIHHHILSPRSKGLFHAAISQSGSALALWAQPQRETALVVAKVQADVVGCNSTVSTDVMVECLRKVPAKQLVESLNLFRFMRSEPLTVYLPTIEFESQTNPEPFITKDPINIIEDVEFSNVPWIIGVTSGEGILRAAPFIRQTDLLDAINAHFNEYFLEMLYLRLSVSDEDLPTTWAKIKAFYFSNDDKINVTNPESIQGLIDVYSDRGFLYPSYQASLLHKHKGHSNVWFYYFDYKGNQSFGEAFAATENEVDFDWGVSHCDDLIYLFKNSQIFPDFELDGKDLEVSELLLNLFTNFAKYLDPTPENLYENQGRWRSLPSTTDKDVIENSDLHYLQISGRYDEVNDEKVRLSTLEEFHLDRMSFWIGLPLKENVANLS</sequence>
<evidence type="ECO:0000313" key="1">
    <source>
        <dbReference type="EMBL" id="KAI4466364.1"/>
    </source>
</evidence>
<name>A0ACB9THU4_HOLOL</name>
<comment type="caution">
    <text evidence="1">The sequence shown here is derived from an EMBL/GenBank/DDBJ whole genome shotgun (WGS) entry which is preliminary data.</text>
</comment>
<protein>
    <submittedName>
        <fullName evidence="1">Carboxylesterase</fullName>
    </submittedName>
</protein>
<evidence type="ECO:0000313" key="2">
    <source>
        <dbReference type="Proteomes" id="UP001056778"/>
    </source>
</evidence>
<dbReference type="Proteomes" id="UP001056778">
    <property type="component" value="Chromosome 3"/>
</dbReference>
<proteinExistence type="predicted"/>
<dbReference type="EMBL" id="CM043017">
    <property type="protein sequence ID" value="KAI4466364.1"/>
    <property type="molecule type" value="Genomic_DNA"/>
</dbReference>